<dbReference type="Pfam" id="PF00096">
    <property type="entry name" value="zf-C2H2"/>
    <property type="match status" value="6"/>
</dbReference>
<dbReference type="InParanoid" id="A0A665WF44"/>
<evidence type="ECO:0000313" key="10">
    <source>
        <dbReference type="Ensembl" id="ENSENLP00000042380.1"/>
    </source>
</evidence>
<dbReference type="InterPro" id="IPR036236">
    <property type="entry name" value="Znf_C2H2_sf"/>
</dbReference>
<dbReference type="PANTHER" id="PTHR24394:SF29">
    <property type="entry name" value="MYONEURIN"/>
    <property type="match status" value="1"/>
</dbReference>
<evidence type="ECO:0000313" key="11">
    <source>
        <dbReference type="Proteomes" id="UP000472264"/>
    </source>
</evidence>
<dbReference type="InterPro" id="IPR013087">
    <property type="entry name" value="Znf_C2H2_type"/>
</dbReference>
<evidence type="ECO:0000256" key="3">
    <source>
        <dbReference type="ARBA" id="ARBA00022737"/>
    </source>
</evidence>
<feature type="domain" description="C2H2-type" evidence="9">
    <location>
        <begin position="238"/>
        <end position="265"/>
    </location>
</feature>
<evidence type="ECO:0000259" key="9">
    <source>
        <dbReference type="PROSITE" id="PS50157"/>
    </source>
</evidence>
<feature type="compositionally biased region" description="Low complexity" evidence="8">
    <location>
        <begin position="152"/>
        <end position="169"/>
    </location>
</feature>
<evidence type="ECO:0000256" key="2">
    <source>
        <dbReference type="ARBA" id="ARBA00022723"/>
    </source>
</evidence>
<dbReference type="OMA" id="QCLKCFP"/>
<accession>A0A665WF44</accession>
<organism evidence="10 11">
    <name type="scientific">Echeneis naucrates</name>
    <name type="common">Live sharksucker</name>
    <dbReference type="NCBI Taxonomy" id="173247"/>
    <lineage>
        <taxon>Eukaryota</taxon>
        <taxon>Metazoa</taxon>
        <taxon>Chordata</taxon>
        <taxon>Craniata</taxon>
        <taxon>Vertebrata</taxon>
        <taxon>Euteleostomi</taxon>
        <taxon>Actinopterygii</taxon>
        <taxon>Neopterygii</taxon>
        <taxon>Teleostei</taxon>
        <taxon>Neoteleostei</taxon>
        <taxon>Acanthomorphata</taxon>
        <taxon>Carangaria</taxon>
        <taxon>Carangiformes</taxon>
        <taxon>Echeneidae</taxon>
        <taxon>Echeneis</taxon>
    </lineage>
</organism>
<feature type="domain" description="C2H2-type" evidence="9">
    <location>
        <begin position="111"/>
        <end position="147"/>
    </location>
</feature>
<dbReference type="GO" id="GO:0008270">
    <property type="term" value="F:zinc ion binding"/>
    <property type="evidence" value="ECO:0007669"/>
    <property type="project" value="UniProtKB-KW"/>
</dbReference>
<reference evidence="10" key="2">
    <citation type="submission" date="2025-08" db="UniProtKB">
        <authorList>
            <consortium name="Ensembl"/>
        </authorList>
    </citation>
    <scope>IDENTIFICATION</scope>
</reference>
<keyword evidence="4 7" id="KW-0863">Zinc-finger</keyword>
<keyword evidence="6" id="KW-0539">Nucleus</keyword>
<dbReference type="PROSITE" id="PS00028">
    <property type="entry name" value="ZINC_FINGER_C2H2_1"/>
    <property type="match status" value="6"/>
</dbReference>
<keyword evidence="3" id="KW-0677">Repeat</keyword>
<dbReference type="PANTHER" id="PTHR24394">
    <property type="entry name" value="ZINC FINGER PROTEIN"/>
    <property type="match status" value="1"/>
</dbReference>
<sequence>MDQTHQAHLANVDASVSKAHSGHTCRICLKSFTTPLQLWNHQPTHYKPKHIQRGQPFSKEASSKMDIHSQELSSNTRKLALKHQCPKCLKTFCSPSKLERHFLIHTGQKPYLCTICRKTFRQKSHLKSHLSTANKCSVSASHGMNRQRLCSDDQTSIQQPQSPPQQSTSCHNPVDSSMEFKLQCKISVDTVQALNKAEIKLDAVVKPEPFNAESQRQGICHMSDEEFRYATQKDVKPFQCMICHRSFRLEVNLIRHHTIHLNQKGLGGPAPMQDNMRDSETINPAHPRMNSMHQCQTCSKYFPSGSKLQRHMMTHTGQRPFGCEVCGKRFRQKTHLRVHCRTHLWSRYQKQRSLYINRPPSRTSWFNMKSSADVQIQEMLSQKQGVVTPNGRDVVSVKHPSKEIFPNNDQRQLENKLLTFISKKNEVFKVNVKKTQTYKPIASKLQRHEMVHTGVKPFHCPVCGKAFRQASHLKTHGRTHCKRKPMARARN</sequence>
<keyword evidence="2" id="KW-0479">Metal-binding</keyword>
<evidence type="ECO:0000256" key="5">
    <source>
        <dbReference type="ARBA" id="ARBA00022833"/>
    </source>
</evidence>
<dbReference type="FunFam" id="3.30.160.60:FF:000624">
    <property type="entry name" value="zinc finger protein 697"/>
    <property type="match status" value="3"/>
</dbReference>
<evidence type="ECO:0000256" key="6">
    <source>
        <dbReference type="ARBA" id="ARBA00023242"/>
    </source>
</evidence>
<dbReference type="SMART" id="SM00355">
    <property type="entry name" value="ZnF_C2H2"/>
    <property type="match status" value="7"/>
</dbReference>
<dbReference type="PROSITE" id="PS50157">
    <property type="entry name" value="ZINC_FINGER_C2H2_2"/>
    <property type="match status" value="7"/>
</dbReference>
<reference evidence="10" key="1">
    <citation type="submission" date="2021-04" db="EMBL/GenBank/DDBJ databases">
        <authorList>
            <consortium name="Wellcome Sanger Institute Data Sharing"/>
        </authorList>
    </citation>
    <scope>NUCLEOTIDE SEQUENCE [LARGE SCALE GENOMIC DNA]</scope>
</reference>
<dbReference type="Proteomes" id="UP000472264">
    <property type="component" value="Chromosome 22"/>
</dbReference>
<comment type="subcellular location">
    <subcellularLocation>
        <location evidence="1">Nucleus</location>
    </subcellularLocation>
</comment>
<proteinExistence type="predicted"/>
<keyword evidence="5" id="KW-0862">Zinc</keyword>
<keyword evidence="11" id="KW-1185">Reference proteome</keyword>
<dbReference type="GO" id="GO:0000981">
    <property type="term" value="F:DNA-binding transcription factor activity, RNA polymerase II-specific"/>
    <property type="evidence" value="ECO:0007669"/>
    <property type="project" value="TreeGrafter"/>
</dbReference>
<reference evidence="10" key="3">
    <citation type="submission" date="2025-09" db="UniProtKB">
        <authorList>
            <consortium name="Ensembl"/>
        </authorList>
    </citation>
    <scope>IDENTIFICATION</scope>
</reference>
<dbReference type="Ensembl" id="ENSENLT00000043474.1">
    <property type="protein sequence ID" value="ENSENLP00000042380.1"/>
    <property type="gene ID" value="ENSENLG00000018145.1"/>
</dbReference>
<evidence type="ECO:0000256" key="4">
    <source>
        <dbReference type="ARBA" id="ARBA00022771"/>
    </source>
</evidence>
<feature type="region of interest" description="Disordered" evidence="8">
    <location>
        <begin position="148"/>
        <end position="174"/>
    </location>
</feature>
<feature type="domain" description="C2H2-type" evidence="9">
    <location>
        <begin position="321"/>
        <end position="348"/>
    </location>
</feature>
<dbReference type="GO" id="GO:0005634">
    <property type="term" value="C:nucleus"/>
    <property type="evidence" value="ECO:0007669"/>
    <property type="project" value="UniProtKB-SubCell"/>
</dbReference>
<dbReference type="AlphaFoldDB" id="A0A665WF44"/>
<protein>
    <recommendedName>
        <fullName evidence="9">C2H2-type domain-containing protein</fullName>
    </recommendedName>
</protein>
<dbReference type="FunFam" id="3.30.160.60:FF:000446">
    <property type="entry name" value="Zinc finger protein"/>
    <property type="match status" value="1"/>
</dbReference>
<feature type="domain" description="C2H2-type" evidence="9">
    <location>
        <begin position="83"/>
        <end position="110"/>
    </location>
</feature>
<name>A0A665WF44_ECHNA</name>
<evidence type="ECO:0000256" key="8">
    <source>
        <dbReference type="SAM" id="MobiDB-lite"/>
    </source>
</evidence>
<evidence type="ECO:0000256" key="1">
    <source>
        <dbReference type="ARBA" id="ARBA00004123"/>
    </source>
</evidence>
<evidence type="ECO:0000256" key="7">
    <source>
        <dbReference type="PROSITE-ProRule" id="PRU00042"/>
    </source>
</evidence>
<feature type="domain" description="C2H2-type" evidence="9">
    <location>
        <begin position="293"/>
        <end position="320"/>
    </location>
</feature>
<dbReference type="Gene3D" id="3.30.160.60">
    <property type="entry name" value="Classic Zinc Finger"/>
    <property type="match status" value="6"/>
</dbReference>
<dbReference type="SUPFAM" id="SSF57667">
    <property type="entry name" value="beta-beta-alpha zinc fingers"/>
    <property type="match status" value="4"/>
</dbReference>
<feature type="domain" description="C2H2-type" evidence="9">
    <location>
        <begin position="458"/>
        <end position="485"/>
    </location>
</feature>
<feature type="domain" description="C2H2-type" evidence="9">
    <location>
        <begin position="23"/>
        <end position="50"/>
    </location>
</feature>